<keyword evidence="5" id="KW-1185">Reference proteome</keyword>
<dbReference type="Pfam" id="PF24092">
    <property type="entry name" value="DUF7373_C"/>
    <property type="match status" value="1"/>
</dbReference>
<feature type="region of interest" description="Disordered" evidence="1">
    <location>
        <begin position="1"/>
        <end position="23"/>
    </location>
</feature>
<feature type="domain" description="DUF7373" evidence="2">
    <location>
        <begin position="16"/>
        <end position="224"/>
    </location>
</feature>
<evidence type="ECO:0000259" key="2">
    <source>
        <dbReference type="Pfam" id="PF24088"/>
    </source>
</evidence>
<dbReference type="InterPro" id="IPR056463">
    <property type="entry name" value="DUF7373_C"/>
</dbReference>
<name>A0A1X1ZB03_9MYCO</name>
<organism evidence="4 5">
    <name type="scientific">Mycobacterium palustre</name>
    <dbReference type="NCBI Taxonomy" id="153971"/>
    <lineage>
        <taxon>Bacteria</taxon>
        <taxon>Bacillati</taxon>
        <taxon>Actinomycetota</taxon>
        <taxon>Actinomycetes</taxon>
        <taxon>Mycobacteriales</taxon>
        <taxon>Mycobacteriaceae</taxon>
        <taxon>Mycobacterium</taxon>
        <taxon>Mycobacterium simiae complex</taxon>
    </lineage>
</organism>
<comment type="caution">
    <text evidence="4">The sequence shown here is derived from an EMBL/GenBank/DDBJ whole genome shotgun (WGS) entry which is preliminary data.</text>
</comment>
<dbReference type="EMBL" id="LQPJ01000123">
    <property type="protein sequence ID" value="ORW20539.1"/>
    <property type="molecule type" value="Genomic_DNA"/>
</dbReference>
<evidence type="ECO:0000313" key="4">
    <source>
        <dbReference type="EMBL" id="ORW20539.1"/>
    </source>
</evidence>
<dbReference type="AlphaFoldDB" id="A0A1X1ZB03"/>
<dbReference type="Proteomes" id="UP000193529">
    <property type="component" value="Unassembled WGS sequence"/>
</dbReference>
<evidence type="ECO:0000256" key="1">
    <source>
        <dbReference type="SAM" id="MobiDB-lite"/>
    </source>
</evidence>
<sequence length="370" mass="38461">MLDPGKYPTSPAPPLGDAGSDHAGRLVEGRRMAAYVVGPWQADPTLISPVSSNSATVIENFEQLAQVVWTPIVGGAFRVPFVVGFMSERQAAGANPQTSLRNAVLRFADPTAATAAAQGMHDRAMHMPREPSVTPIVTEAEQAIPIPGHPDAAATLLTFQEGSQTVRELTTLTAHGPYVLVQVARCAGGADCETPLAARTLDLQIPLIDGFAPTAANQFPALPMDPTGLVARTLPLPPDQATSTTGAAYPPAGALHLENDPVQVGPALSAAGVDYVATNLTTVYQARDAAGAQSLAQTYGDIAAKTPGAQAGPPVPGLPQSRCTRVAGANGLVPRYWCLAAADRYTIKAVARELDNAHQQAAAQYRMLTG</sequence>
<reference evidence="4 5" key="1">
    <citation type="submission" date="2016-01" db="EMBL/GenBank/DDBJ databases">
        <title>The new phylogeny of the genus Mycobacterium.</title>
        <authorList>
            <person name="Tarcisio F."/>
            <person name="Conor M."/>
            <person name="Antonella G."/>
            <person name="Elisabetta G."/>
            <person name="Giulia F.S."/>
            <person name="Sara T."/>
            <person name="Anna F."/>
            <person name="Clotilde B."/>
            <person name="Roberto B."/>
            <person name="Veronica D.S."/>
            <person name="Fabio R."/>
            <person name="Monica P."/>
            <person name="Olivier J."/>
            <person name="Enrico T."/>
            <person name="Nicola S."/>
        </authorList>
    </citation>
    <scope>NUCLEOTIDE SEQUENCE [LARGE SCALE GENOMIC DNA]</scope>
    <source>
        <strain evidence="4 5">DSM 44572</strain>
    </source>
</reference>
<gene>
    <name evidence="4" type="ORF">AWC19_14955</name>
</gene>
<dbReference type="Pfam" id="PF24088">
    <property type="entry name" value="DUF7373"/>
    <property type="match status" value="1"/>
</dbReference>
<evidence type="ECO:0000259" key="3">
    <source>
        <dbReference type="Pfam" id="PF24092"/>
    </source>
</evidence>
<accession>A0A1X1ZB03</accession>
<evidence type="ECO:0000313" key="5">
    <source>
        <dbReference type="Proteomes" id="UP000193529"/>
    </source>
</evidence>
<proteinExistence type="predicted"/>
<protein>
    <submittedName>
        <fullName evidence="4">Uncharacterized protein</fullName>
    </submittedName>
</protein>
<dbReference type="InterPro" id="IPR055797">
    <property type="entry name" value="DUF7373"/>
</dbReference>
<feature type="domain" description="DUF7373" evidence="3">
    <location>
        <begin position="230"/>
        <end position="368"/>
    </location>
</feature>